<dbReference type="EMBL" id="PHNJ01000001">
    <property type="protein sequence ID" value="TYL40722.1"/>
    <property type="molecule type" value="Genomic_DNA"/>
</dbReference>
<name>A0A8J8Q842_9EURY</name>
<protein>
    <submittedName>
        <fullName evidence="1">DUF1328 domain-containing protein</fullName>
    </submittedName>
</protein>
<comment type="caution">
    <text evidence="1">The sequence shown here is derived from an EMBL/GenBank/DDBJ whole genome shotgun (WGS) entry which is preliminary data.</text>
</comment>
<accession>A0A8J8Q842</accession>
<dbReference type="AlphaFoldDB" id="A0A8J8Q842"/>
<reference evidence="1" key="1">
    <citation type="submission" date="2017-11" db="EMBL/GenBank/DDBJ databases">
        <authorList>
            <person name="Kajale S.C."/>
            <person name="Sharma A."/>
        </authorList>
    </citation>
    <scope>NUCLEOTIDE SEQUENCE</scope>
    <source>
        <strain evidence="1">LS1_42</strain>
    </source>
</reference>
<dbReference type="Proteomes" id="UP000766904">
    <property type="component" value="Unassembled WGS sequence"/>
</dbReference>
<evidence type="ECO:0000313" key="1">
    <source>
        <dbReference type="EMBL" id="TYL40722.1"/>
    </source>
</evidence>
<organism evidence="1 2">
    <name type="scientific">Natronococcus pandeyae</name>
    <dbReference type="NCBI Taxonomy" id="2055836"/>
    <lineage>
        <taxon>Archaea</taxon>
        <taxon>Methanobacteriati</taxon>
        <taxon>Methanobacteriota</taxon>
        <taxon>Stenosarchaea group</taxon>
        <taxon>Halobacteria</taxon>
        <taxon>Halobacteriales</taxon>
        <taxon>Natrialbaceae</taxon>
        <taxon>Natronococcus</taxon>
    </lineage>
</organism>
<evidence type="ECO:0000313" key="2">
    <source>
        <dbReference type="Proteomes" id="UP000766904"/>
    </source>
</evidence>
<sequence length="41" mass="4038">MRLVIAIVASVFGATAIAGLTTSTARTAGLVLVLAVVSLPL</sequence>
<gene>
    <name evidence="1" type="ORF">CV102_02580</name>
</gene>
<proteinExistence type="predicted"/>
<keyword evidence="2" id="KW-1185">Reference proteome</keyword>